<name>A0A9W9ZN11_9CNID</name>
<dbReference type="InterPro" id="IPR032675">
    <property type="entry name" value="LRR_dom_sf"/>
</dbReference>
<dbReference type="GO" id="GO:0008528">
    <property type="term" value="F:G protein-coupled peptide receptor activity"/>
    <property type="evidence" value="ECO:0007669"/>
    <property type="project" value="TreeGrafter"/>
</dbReference>
<evidence type="ECO:0000256" key="2">
    <source>
        <dbReference type="ARBA" id="ARBA00022475"/>
    </source>
</evidence>
<dbReference type="InterPro" id="IPR003591">
    <property type="entry name" value="Leu-rich_rpt_typical-subtyp"/>
</dbReference>
<dbReference type="PRINTS" id="PR00237">
    <property type="entry name" value="GPCRRHODOPSN"/>
</dbReference>
<protein>
    <recommendedName>
        <fullName evidence="13">G-protein coupled receptors family 1 profile domain-containing protein</fullName>
    </recommendedName>
</protein>
<evidence type="ECO:0000256" key="1">
    <source>
        <dbReference type="ARBA" id="ARBA00004651"/>
    </source>
</evidence>
<dbReference type="PROSITE" id="PS51450">
    <property type="entry name" value="LRR"/>
    <property type="match status" value="1"/>
</dbReference>
<feature type="transmembrane region" description="Helical" evidence="11">
    <location>
        <begin position="247"/>
        <end position="270"/>
    </location>
</feature>
<keyword evidence="6 11" id="KW-1133">Transmembrane helix</keyword>
<dbReference type="InterPro" id="IPR001611">
    <property type="entry name" value="Leu-rich_rpt"/>
</dbReference>
<dbReference type="InterPro" id="IPR000276">
    <property type="entry name" value="GPCR_Rhodpsn"/>
</dbReference>
<evidence type="ECO:0000256" key="6">
    <source>
        <dbReference type="ARBA" id="ARBA00022989"/>
    </source>
</evidence>
<comment type="subcellular location">
    <subcellularLocation>
        <location evidence="1">Cell membrane</location>
        <topology evidence="1">Multi-pass membrane protein</topology>
    </subcellularLocation>
</comment>
<dbReference type="Pfam" id="PF00001">
    <property type="entry name" value="7tm_1"/>
    <property type="match status" value="1"/>
</dbReference>
<keyword evidence="3" id="KW-0433">Leucine-rich repeat</keyword>
<evidence type="ECO:0000256" key="4">
    <source>
        <dbReference type="ARBA" id="ARBA00022692"/>
    </source>
</evidence>
<keyword evidence="4 11" id="KW-0812">Transmembrane</keyword>
<dbReference type="GO" id="GO:0009755">
    <property type="term" value="P:hormone-mediated signaling pathway"/>
    <property type="evidence" value="ECO:0007669"/>
    <property type="project" value="TreeGrafter"/>
</dbReference>
<keyword evidence="5" id="KW-0677">Repeat</keyword>
<feature type="transmembrane region" description="Helical" evidence="11">
    <location>
        <begin position="372"/>
        <end position="395"/>
    </location>
</feature>
<dbReference type="GO" id="GO:0005886">
    <property type="term" value="C:plasma membrane"/>
    <property type="evidence" value="ECO:0007669"/>
    <property type="project" value="UniProtKB-SubCell"/>
</dbReference>
<dbReference type="PANTHER" id="PTHR24372">
    <property type="entry name" value="GLYCOPROTEIN HORMONE RECEPTOR"/>
    <property type="match status" value="1"/>
</dbReference>
<feature type="domain" description="G-protein coupled receptors family 1 profile" evidence="13">
    <location>
        <begin position="261"/>
        <end position="525"/>
    </location>
</feature>
<dbReference type="SUPFAM" id="SSF81321">
    <property type="entry name" value="Family A G protein-coupled receptor-like"/>
    <property type="match status" value="1"/>
</dbReference>
<reference evidence="14" key="1">
    <citation type="submission" date="2023-01" db="EMBL/GenBank/DDBJ databases">
        <title>Genome assembly of the deep-sea coral Lophelia pertusa.</title>
        <authorList>
            <person name="Herrera S."/>
            <person name="Cordes E."/>
        </authorList>
    </citation>
    <scope>NUCLEOTIDE SEQUENCE</scope>
    <source>
        <strain evidence="14">USNM1676648</strain>
        <tissue evidence="14">Polyp</tissue>
    </source>
</reference>
<evidence type="ECO:0000256" key="9">
    <source>
        <dbReference type="ARBA" id="ARBA00023170"/>
    </source>
</evidence>
<evidence type="ECO:0000256" key="7">
    <source>
        <dbReference type="ARBA" id="ARBA00023040"/>
    </source>
</evidence>
<dbReference type="Proteomes" id="UP001163046">
    <property type="component" value="Unassembled WGS sequence"/>
</dbReference>
<keyword evidence="8 11" id="KW-0472">Membrane</keyword>
<dbReference type="InterPro" id="IPR017452">
    <property type="entry name" value="GPCR_Rhodpsn_7TM"/>
</dbReference>
<gene>
    <name evidence="14" type="ORF">OS493_025212</name>
</gene>
<dbReference type="PANTHER" id="PTHR24372:SF77">
    <property type="entry name" value="G-PROTEIN COUPLED RECEPTORS FAMILY 1 PROFILE DOMAIN-CONTAINING PROTEIN"/>
    <property type="match status" value="1"/>
</dbReference>
<dbReference type="PROSITE" id="PS50262">
    <property type="entry name" value="G_PROTEIN_RECEP_F1_2"/>
    <property type="match status" value="1"/>
</dbReference>
<dbReference type="Gene3D" id="3.80.10.10">
    <property type="entry name" value="Ribonuclease Inhibitor"/>
    <property type="match status" value="1"/>
</dbReference>
<accession>A0A9W9ZN11</accession>
<comment type="caution">
    <text evidence="14">The sequence shown here is derived from an EMBL/GenBank/DDBJ whole genome shotgun (WGS) entry which is preliminary data.</text>
</comment>
<keyword evidence="2" id="KW-1003">Cell membrane</keyword>
<dbReference type="AlphaFoldDB" id="A0A9W9ZN11"/>
<evidence type="ECO:0000256" key="11">
    <source>
        <dbReference type="SAM" id="Phobius"/>
    </source>
</evidence>
<feature type="transmembrane region" description="Helical" evidence="11">
    <location>
        <begin position="460"/>
        <end position="482"/>
    </location>
</feature>
<feature type="chain" id="PRO_5040839712" description="G-protein coupled receptors family 1 profile domain-containing protein" evidence="12">
    <location>
        <begin position="21"/>
        <end position="578"/>
    </location>
</feature>
<dbReference type="GO" id="GO:0007189">
    <property type="term" value="P:adenylate cyclase-activating G protein-coupled receptor signaling pathway"/>
    <property type="evidence" value="ECO:0007669"/>
    <property type="project" value="TreeGrafter"/>
</dbReference>
<evidence type="ECO:0000313" key="14">
    <source>
        <dbReference type="EMBL" id="KAJ7383888.1"/>
    </source>
</evidence>
<dbReference type="Gene3D" id="1.20.1070.10">
    <property type="entry name" value="Rhodopsin 7-helix transmembrane proteins"/>
    <property type="match status" value="1"/>
</dbReference>
<evidence type="ECO:0000256" key="12">
    <source>
        <dbReference type="SAM" id="SignalP"/>
    </source>
</evidence>
<dbReference type="SMART" id="SM00369">
    <property type="entry name" value="LRR_TYP"/>
    <property type="match status" value="3"/>
</dbReference>
<feature type="transmembrane region" description="Helical" evidence="11">
    <location>
        <begin position="282"/>
        <end position="301"/>
    </location>
</feature>
<dbReference type="SUPFAM" id="SSF52058">
    <property type="entry name" value="L domain-like"/>
    <property type="match status" value="1"/>
</dbReference>
<evidence type="ECO:0000313" key="15">
    <source>
        <dbReference type="Proteomes" id="UP001163046"/>
    </source>
</evidence>
<evidence type="ECO:0000256" key="8">
    <source>
        <dbReference type="ARBA" id="ARBA00023136"/>
    </source>
</evidence>
<evidence type="ECO:0000259" key="13">
    <source>
        <dbReference type="PROSITE" id="PS50262"/>
    </source>
</evidence>
<keyword evidence="9" id="KW-0675">Receptor</keyword>
<proteinExistence type="predicted"/>
<dbReference type="OrthoDB" id="1394818at2759"/>
<organism evidence="14 15">
    <name type="scientific">Desmophyllum pertusum</name>
    <dbReference type="NCBI Taxonomy" id="174260"/>
    <lineage>
        <taxon>Eukaryota</taxon>
        <taxon>Metazoa</taxon>
        <taxon>Cnidaria</taxon>
        <taxon>Anthozoa</taxon>
        <taxon>Hexacorallia</taxon>
        <taxon>Scleractinia</taxon>
        <taxon>Caryophylliina</taxon>
        <taxon>Caryophylliidae</taxon>
        <taxon>Desmophyllum</taxon>
    </lineage>
</organism>
<dbReference type="EMBL" id="MU825893">
    <property type="protein sequence ID" value="KAJ7383888.1"/>
    <property type="molecule type" value="Genomic_DNA"/>
</dbReference>
<feature type="transmembrane region" description="Helical" evidence="11">
    <location>
        <begin position="502"/>
        <end position="527"/>
    </location>
</feature>
<keyword evidence="15" id="KW-1185">Reference proteome</keyword>
<evidence type="ECO:0000256" key="10">
    <source>
        <dbReference type="ARBA" id="ARBA00023224"/>
    </source>
</evidence>
<keyword evidence="12" id="KW-0732">Signal</keyword>
<keyword evidence="7" id="KW-0297">G-protein coupled receptor</keyword>
<evidence type="ECO:0000256" key="5">
    <source>
        <dbReference type="ARBA" id="ARBA00022737"/>
    </source>
</evidence>
<dbReference type="Pfam" id="PF13855">
    <property type="entry name" value="LRR_8"/>
    <property type="match status" value="1"/>
</dbReference>
<feature type="transmembrane region" description="Helical" evidence="11">
    <location>
        <begin position="415"/>
        <end position="440"/>
    </location>
</feature>
<evidence type="ECO:0000256" key="3">
    <source>
        <dbReference type="ARBA" id="ARBA00022614"/>
    </source>
</evidence>
<sequence length="578" mass="64848">MVKALWLLSGALLLRHLVTSEHGSDRNSTHQRAYQGSHLEHRHIDQRCNGTLNPNGLWDAKCHLNGSLKPLAPLVLFESLDLSWNSLQSIPTEFLLYQSQLTNLTLAHNNISTITDGAFGTLYNVSFLDLSFNPLRRWEGDVMKQLPKLVTLVVTGSLWTPRSNILSVPSLASIIGVTWSDECANCTLFKTNLETPFSNSERSYGNLTTKFDEHGFYPFCSNRRICSPSFLIFPDEFERMTSVPKKLFYSSYVLGTIAILLNLVILITVLSSRSLLQSTSMLLISNMALCDFLIGIYSIIIGNLNIFNFLSNVEFKTDKKLVLGGGILCPLATAIFTSAECVAAVTSLLLTVEKYYSIVHCMNPDRRLTKKVAVVCLVFFWVVSLGYALSPLFHVSSLSYSPNMMCSFPVARKNTFLICLVVLIALYIANIPLYLGIFMFVRRSGAHVGIKREAAFLKKVALVVGSNFVLLLTPLTMIITFVPVENIHHIIKLDSDRKTQVLFVFGFWFPIACLGVNACINPILCAFRQNEFVKQIRKLRIIPRFVDAPMRQEGPPPPFQVNKVSPHVVLTKITYYNK</sequence>
<feature type="transmembrane region" description="Helical" evidence="11">
    <location>
        <begin position="321"/>
        <end position="351"/>
    </location>
</feature>
<keyword evidence="10" id="KW-0807">Transducer</keyword>
<feature type="signal peptide" evidence="12">
    <location>
        <begin position="1"/>
        <end position="20"/>
    </location>
</feature>